<dbReference type="InterPro" id="IPR045851">
    <property type="entry name" value="AMP-bd_C_sf"/>
</dbReference>
<dbReference type="AlphaFoldDB" id="A0A6A0H163"/>
<dbReference type="Pfam" id="PF13193">
    <property type="entry name" value="AMP-binding_C"/>
    <property type="match status" value="1"/>
</dbReference>
<proteinExistence type="predicted"/>
<accession>A0A6A0H163</accession>
<feature type="domain" description="AMP-binding enzyme C-terminal" evidence="1">
    <location>
        <begin position="57"/>
        <end position="135"/>
    </location>
</feature>
<organism evidence="2">
    <name type="scientific">Hyalella azteca</name>
    <name type="common">Amphipod</name>
    <dbReference type="NCBI Taxonomy" id="294128"/>
    <lineage>
        <taxon>Eukaryota</taxon>
        <taxon>Metazoa</taxon>
        <taxon>Ecdysozoa</taxon>
        <taxon>Arthropoda</taxon>
        <taxon>Crustacea</taxon>
        <taxon>Multicrustacea</taxon>
        <taxon>Malacostraca</taxon>
        <taxon>Eumalacostraca</taxon>
        <taxon>Peracarida</taxon>
        <taxon>Amphipoda</taxon>
        <taxon>Senticaudata</taxon>
        <taxon>Talitrida</taxon>
        <taxon>Talitroidea</taxon>
        <taxon>Hyalellidae</taxon>
        <taxon>Hyalella</taxon>
    </lineage>
</organism>
<dbReference type="Proteomes" id="UP000694843">
    <property type="component" value="Unplaced"/>
</dbReference>
<dbReference type="Gene3D" id="3.30.300.30">
    <property type="match status" value="1"/>
</dbReference>
<name>A0A6A0H163_HYAAZ</name>
<evidence type="ECO:0000313" key="2">
    <source>
        <dbReference type="EMBL" id="KAA0195065.1"/>
    </source>
</evidence>
<keyword evidence="3" id="KW-1185">Reference proteome</keyword>
<reference evidence="2" key="3">
    <citation type="submission" date="2019-06" db="EMBL/GenBank/DDBJ databases">
        <authorList>
            <person name="Poynton C."/>
            <person name="Hasenbein S."/>
            <person name="Benoit J.B."/>
            <person name="Sepulveda M.S."/>
            <person name="Poelchau M.F."/>
            <person name="Murali S.C."/>
            <person name="Chen S."/>
            <person name="Glastad K.M."/>
            <person name="Werren J.H."/>
            <person name="Vineis J.H."/>
            <person name="Bowen J.L."/>
            <person name="Friedrich M."/>
            <person name="Jones J."/>
            <person name="Robertson H.M."/>
            <person name="Feyereisen R."/>
            <person name="Mechler-Hickson A."/>
            <person name="Mathers N."/>
            <person name="Lee C.E."/>
            <person name="Colbourne J.K."/>
            <person name="Biales A."/>
            <person name="Johnston J.S."/>
            <person name="Wellborn G.A."/>
            <person name="Rosendale A.J."/>
            <person name="Cridge A.G."/>
            <person name="Munoz-Torres M.C."/>
            <person name="Bain P.A."/>
            <person name="Manny A.R."/>
            <person name="Major K.M."/>
            <person name="Lambert F.N."/>
            <person name="Vulpe C.D."/>
            <person name="Tuck P."/>
            <person name="Blalock B.J."/>
            <person name="Lin Y.-Y."/>
            <person name="Smith M.E."/>
            <person name="Ochoa-Acuna H."/>
            <person name="Chen M.-J.M."/>
            <person name="Childers C.P."/>
            <person name="Qu J."/>
            <person name="Dugan S."/>
            <person name="Lee S.L."/>
            <person name="Chao H."/>
            <person name="Dinh H."/>
            <person name="Han Y."/>
            <person name="Doddapaneni H."/>
            <person name="Worley K.C."/>
            <person name="Muzny D.M."/>
            <person name="Gibbs R.A."/>
            <person name="Richards S."/>
        </authorList>
    </citation>
    <scope>NUCLEOTIDE SEQUENCE</scope>
    <source>
        <strain evidence="2">HAZT.00-mixed</strain>
        <tissue evidence="2">Whole organism</tissue>
    </source>
</reference>
<evidence type="ECO:0000313" key="3">
    <source>
        <dbReference type="Proteomes" id="UP000694843"/>
    </source>
</evidence>
<dbReference type="GeneID" id="108671437"/>
<reference evidence="2" key="2">
    <citation type="journal article" date="2018" name="Environ. Sci. Technol.">
        <title>The Toxicogenome of Hyalella azteca: A Model for Sediment Ecotoxicology and Evolutionary Toxicology.</title>
        <authorList>
            <person name="Poynton H.C."/>
            <person name="Hasenbein S."/>
            <person name="Benoit J.B."/>
            <person name="Sepulveda M.S."/>
            <person name="Poelchau M.F."/>
            <person name="Hughes D.S.T."/>
            <person name="Murali S.C."/>
            <person name="Chen S."/>
            <person name="Glastad K.M."/>
            <person name="Goodisman M.A.D."/>
            <person name="Werren J.H."/>
            <person name="Vineis J.H."/>
            <person name="Bowen J.L."/>
            <person name="Friedrich M."/>
            <person name="Jones J."/>
            <person name="Robertson H.M."/>
            <person name="Feyereisen R."/>
            <person name="Mechler-Hickson A."/>
            <person name="Mathers N."/>
            <person name="Lee C.E."/>
            <person name="Colbourne J.K."/>
            <person name="Biales A."/>
            <person name="Johnston J.S."/>
            <person name="Wellborn G.A."/>
            <person name="Rosendale A.J."/>
            <person name="Cridge A.G."/>
            <person name="Munoz-Torres M.C."/>
            <person name="Bain P.A."/>
            <person name="Manny A.R."/>
            <person name="Major K.M."/>
            <person name="Lambert F.N."/>
            <person name="Vulpe C.D."/>
            <person name="Tuck P."/>
            <person name="Blalock B.J."/>
            <person name="Lin Y.Y."/>
            <person name="Smith M.E."/>
            <person name="Ochoa-Acuna H."/>
            <person name="Chen M.M."/>
            <person name="Childers C.P."/>
            <person name="Qu J."/>
            <person name="Dugan S."/>
            <person name="Lee S.L."/>
            <person name="Chao H."/>
            <person name="Dinh H."/>
            <person name="Han Y."/>
            <person name="Doddapaneni H."/>
            <person name="Worley K.C."/>
            <person name="Muzny D.M."/>
            <person name="Gibbs R.A."/>
            <person name="Richards S."/>
        </authorList>
    </citation>
    <scope>NUCLEOTIDE SEQUENCE</scope>
    <source>
        <strain evidence="2">HAZT.00-mixed</strain>
        <tissue evidence="2">Whole organism</tissue>
    </source>
</reference>
<dbReference type="OMA" id="NNGKTMR"/>
<dbReference type="InterPro" id="IPR025110">
    <property type="entry name" value="AMP-bd_C"/>
</dbReference>
<gene>
    <name evidence="4" type="primary">LOC108671437</name>
    <name evidence="2" type="ORF">HAZT_HAZT010541</name>
</gene>
<dbReference type="KEGG" id="hazt:108671437"/>
<dbReference type="EMBL" id="JQDR03009883">
    <property type="protein sequence ID" value="KAA0195065.1"/>
    <property type="molecule type" value="Genomic_DNA"/>
</dbReference>
<sequence length="152" mass="17448">MQGYRNNLTETNKVIDEEGWYNSGDVALVDEDGYVQVVDRFREIIKMADGRNAAPAELENTILEMEGVKEVCVIGTLDASTGFDSIYVFIVNKTDVSPPISEEDVVYYVVRNLNELKRPRKVVFMDALPRNDNEKVDRKLLRLRAKEMEKEK</sequence>
<dbReference type="SUPFAM" id="SSF56801">
    <property type="entry name" value="Acetyl-CoA synthetase-like"/>
    <property type="match status" value="1"/>
</dbReference>
<evidence type="ECO:0000259" key="1">
    <source>
        <dbReference type="Pfam" id="PF13193"/>
    </source>
</evidence>
<dbReference type="Proteomes" id="UP000711488">
    <property type="component" value="Unassembled WGS sequence"/>
</dbReference>
<dbReference type="RefSeq" id="XP_018014474.1">
    <property type="nucleotide sequence ID" value="XM_018158985.2"/>
</dbReference>
<reference evidence="2" key="1">
    <citation type="submission" date="2014-08" db="EMBL/GenBank/DDBJ databases">
        <authorList>
            <person name="Murali S."/>
            <person name="Richards S."/>
            <person name="Bandaranaike D."/>
            <person name="Bellair M."/>
            <person name="Blankenburg K."/>
            <person name="Chao H."/>
            <person name="Dinh H."/>
            <person name="Doddapaneni H."/>
            <person name="Dugan-Rocha S."/>
            <person name="Elkadiri S."/>
            <person name="Gnanaolivu R."/>
            <person name="Hughes D."/>
            <person name="Lee S."/>
            <person name="Li M."/>
            <person name="Ming W."/>
            <person name="Munidasa M."/>
            <person name="Muniz J."/>
            <person name="Nguyen L."/>
            <person name="Osuji N."/>
            <person name="Pu L.-L."/>
            <person name="Puazo M."/>
            <person name="Skinner E."/>
            <person name="Qu C."/>
            <person name="Quiroz J."/>
            <person name="Raj R."/>
            <person name="Weissenberger G."/>
            <person name="Xin Y."/>
            <person name="Zou X."/>
            <person name="Han Y."/>
            <person name="Worley K."/>
            <person name="Muzny D."/>
            <person name="Gibbs R."/>
        </authorList>
    </citation>
    <scope>NUCLEOTIDE SEQUENCE</scope>
    <source>
        <strain evidence="2">HAZT.00-mixed</strain>
        <tissue evidence="2">Whole organism</tissue>
    </source>
</reference>
<protein>
    <submittedName>
        <fullName evidence="4">4-coumarate--CoA ligase-like 1</fullName>
    </submittedName>
</protein>
<evidence type="ECO:0000313" key="4">
    <source>
        <dbReference type="RefSeq" id="XP_018014474.1"/>
    </source>
</evidence>
<reference evidence="4" key="4">
    <citation type="submission" date="2025-04" db="UniProtKB">
        <authorList>
            <consortium name="RefSeq"/>
        </authorList>
    </citation>
    <scope>IDENTIFICATION</scope>
    <source>
        <tissue evidence="4">Whole organism</tissue>
    </source>
</reference>
<dbReference type="Gene3D" id="2.30.38.10">
    <property type="entry name" value="Luciferase, Domain 3"/>
    <property type="match status" value="1"/>
</dbReference>
<dbReference type="OrthoDB" id="6485306at2759"/>
<dbReference type="PANTHER" id="PTHR24096">
    <property type="entry name" value="LONG-CHAIN-FATTY-ACID--COA LIGASE"/>
    <property type="match status" value="1"/>
</dbReference>